<accession>A0A166HY83</accession>
<evidence type="ECO:0000259" key="2">
    <source>
        <dbReference type="PROSITE" id="PS51762"/>
    </source>
</evidence>
<dbReference type="PANTHER" id="PTHR10963:SF24">
    <property type="entry name" value="GLYCOSIDASE C21B10.07-RELATED"/>
    <property type="match status" value="1"/>
</dbReference>
<dbReference type="STRING" id="436010.A0A166HY83"/>
<evidence type="ECO:0000313" key="3">
    <source>
        <dbReference type="EMBL" id="KZP19367.1"/>
    </source>
</evidence>
<dbReference type="EMBL" id="KV417564">
    <property type="protein sequence ID" value="KZP19367.1"/>
    <property type="molecule type" value="Genomic_DNA"/>
</dbReference>
<dbReference type="InterPro" id="IPR013320">
    <property type="entry name" value="ConA-like_dom_sf"/>
</dbReference>
<dbReference type="OrthoDB" id="192832at2759"/>
<dbReference type="Proteomes" id="UP000076532">
    <property type="component" value="Unassembled WGS sequence"/>
</dbReference>
<evidence type="ECO:0000313" key="4">
    <source>
        <dbReference type="Proteomes" id="UP000076532"/>
    </source>
</evidence>
<feature type="domain" description="GH16" evidence="2">
    <location>
        <begin position="103"/>
        <end position="374"/>
    </location>
</feature>
<dbReference type="InterPro" id="IPR050546">
    <property type="entry name" value="Glycosyl_Hydrlase_16"/>
</dbReference>
<proteinExistence type="predicted"/>
<keyword evidence="3" id="KW-0378">Hydrolase</keyword>
<dbReference type="GO" id="GO:0009251">
    <property type="term" value="P:glucan catabolic process"/>
    <property type="evidence" value="ECO:0007669"/>
    <property type="project" value="TreeGrafter"/>
</dbReference>
<dbReference type="PROSITE" id="PS51762">
    <property type="entry name" value="GH16_2"/>
    <property type="match status" value="1"/>
</dbReference>
<dbReference type="GO" id="GO:0004553">
    <property type="term" value="F:hydrolase activity, hydrolyzing O-glycosyl compounds"/>
    <property type="evidence" value="ECO:0007669"/>
    <property type="project" value="InterPro"/>
</dbReference>
<reference evidence="3 4" key="1">
    <citation type="journal article" date="2016" name="Mol. Biol. Evol.">
        <title>Comparative Genomics of Early-Diverging Mushroom-Forming Fungi Provides Insights into the Origins of Lignocellulose Decay Capabilities.</title>
        <authorList>
            <person name="Nagy L.G."/>
            <person name="Riley R."/>
            <person name="Tritt A."/>
            <person name="Adam C."/>
            <person name="Daum C."/>
            <person name="Floudas D."/>
            <person name="Sun H."/>
            <person name="Yadav J.S."/>
            <person name="Pangilinan J."/>
            <person name="Larsson K.H."/>
            <person name="Matsuura K."/>
            <person name="Barry K."/>
            <person name="Labutti K."/>
            <person name="Kuo R."/>
            <person name="Ohm R.A."/>
            <person name="Bhattacharya S.S."/>
            <person name="Shirouzu T."/>
            <person name="Yoshinaga Y."/>
            <person name="Martin F.M."/>
            <person name="Grigoriev I.V."/>
            <person name="Hibbett D.S."/>
        </authorList>
    </citation>
    <scope>NUCLEOTIDE SEQUENCE [LARGE SCALE GENOMIC DNA]</scope>
    <source>
        <strain evidence="3 4">CBS 109695</strain>
    </source>
</reference>
<evidence type="ECO:0000256" key="1">
    <source>
        <dbReference type="SAM" id="MobiDB-lite"/>
    </source>
</evidence>
<dbReference type="Gene3D" id="2.60.120.200">
    <property type="match status" value="1"/>
</dbReference>
<dbReference type="Pfam" id="PF26113">
    <property type="entry name" value="GH16_XgeA"/>
    <property type="match status" value="1"/>
</dbReference>
<feature type="region of interest" description="Disordered" evidence="1">
    <location>
        <begin position="35"/>
        <end position="109"/>
    </location>
</feature>
<dbReference type="InterPro" id="IPR000757">
    <property type="entry name" value="Beta-glucanase-like"/>
</dbReference>
<name>A0A166HY83_9AGAM</name>
<gene>
    <name evidence="3" type="ORF">FIBSPDRAFT_911415</name>
</gene>
<protein>
    <submittedName>
        <fullName evidence="3">Glycoside hydrolase family 16 protein</fullName>
    </submittedName>
</protein>
<dbReference type="AlphaFoldDB" id="A0A166HY83"/>
<dbReference type="PANTHER" id="PTHR10963">
    <property type="entry name" value="GLYCOSYL HYDROLASE-RELATED"/>
    <property type="match status" value="1"/>
</dbReference>
<organism evidence="3 4">
    <name type="scientific">Athelia psychrophila</name>
    <dbReference type="NCBI Taxonomy" id="1759441"/>
    <lineage>
        <taxon>Eukaryota</taxon>
        <taxon>Fungi</taxon>
        <taxon>Dikarya</taxon>
        <taxon>Basidiomycota</taxon>
        <taxon>Agaricomycotina</taxon>
        <taxon>Agaricomycetes</taxon>
        <taxon>Agaricomycetidae</taxon>
        <taxon>Atheliales</taxon>
        <taxon>Atheliaceae</taxon>
        <taxon>Athelia</taxon>
    </lineage>
</organism>
<sequence length="404" mass="41281">MPLVTASAERTTHDLYYGPGHRLVHKRLAANGTCKTRSSAGASSSAIASPSSSASGSHSTSPSSINPSGSASASHSSSASSSRSSSGSATKSASATSSAPSSTSSSSSKYKLADLHEGSTFFDEWNFFTGADPTHGNVNFVSQASASKAGLAVVQSDNTAIIAVDSTSKVAAGGSRNSVRISSKKLYSSGLFIADFSHMPQGCGTWPAWWSAGPNWPSAGEIDIIEGVNDQANNQYTLHSGTGSTCTLSRTPAAAEAFTSNVLGTTCLSNDASNSGCGFSDPSPTSFGPGFNAAGGGVFAHLWDSTGIKIWRFARSAIPADVTSRTPNPSGWGTPAAAWGGGDCDIQSHFFDHALTLDTTVCGDWAGDAYAQSGCPGTCAQMMANATNFKEANWGVKSIAIYQL</sequence>
<dbReference type="CDD" id="cd02181">
    <property type="entry name" value="GH16_fungal_Lam16A_glucanase"/>
    <property type="match status" value="1"/>
</dbReference>
<keyword evidence="4" id="KW-1185">Reference proteome</keyword>
<feature type="compositionally biased region" description="Low complexity" evidence="1">
    <location>
        <begin position="38"/>
        <end position="108"/>
    </location>
</feature>
<dbReference type="SUPFAM" id="SSF49899">
    <property type="entry name" value="Concanavalin A-like lectins/glucanases"/>
    <property type="match status" value="1"/>
</dbReference>